<accession>A0A6C0F9Y5</accession>
<sequence length="1269" mass="146536">MTDKSVDEYEKIVASHNEECDFNTTIYEPEHKCNKFLLKKEMTERNNIDEKAITYPTLDDPNFSLKIARKHEFNDSQYDGDIYDAEERSNLLANMSFELSPHQLFVKNFLSSQTPYNSLLLFHGLGTGKTCSAIGICEEHRDYIKQTNNAKKILIIASPTVQDNFKLQLFNEEAMENVNGQWRMNTCIGSKLINEVNPTKTKNISKEKMVTKINSLISSAYQFMGYRELANYIEKKQGVNVDSKKMSVKDQIARMKRNLKMEFDDRLICIDEVHNIRSSNDSENKVISNQLSFLVESASNMRLLFLSGTPMFNNYKEIIWLLNIMNTNDRRGLIRTSDIFDSEGKFRQDNNKEEYGKDLLIRKATGYISFVRGENPYTFPYRIYPDIFSKENTFNFIQVPTVSVNGERVVENEVDTITKSSLYITSIDNYQESVYKNIIKYKKNSNTVDDNNDVQENKKRKETIDSKLNYTRLQDPIQCLNIAFPLNILPGDIDILTSVEEAFQRGTVQVKDAVGTQGLKNTMNYIDSRTAENTKKGDFEYKEWVQKSEHANMFAPQNIGKYSSKMKNVCDCIEKTKGVILVYSQYLDGALIPMALALEEMGITRYGSRSKSLFKKPPTKSIGRYIMITGDRRLSPNNIEEIVAVTKDENKNGDNIRVVLVSMAGSEGVDLKFIRQVHILEPWFNISRLEQIIGRAVRNNSHKLLDYKERNVQIYMYGTKLSDENQEAADVSVYRSAEAKAIQIGRVTRVLKEVSVDCFLNHSQVNFSVDKMNQKVKQILPDGTEIAEYEIGDRSYTMSTDFMQDGEYKCYNTLGVTNIENIEIDNTTYDEKFIMLNTDKIVHKIKELYKEKFFYVKDDLFSRINYPKQYPVTQIYSALTMLIDNESDYLVDMYGRNGRLVNIGDYYLFQPVELMNPQLSLFERTTPMHYKNESVKIKMEIPSVLKDELLKSNVQSEKATIKENDNSVEETMNILQDMYDMYAPALKIFNSDVSISAKDPLYNHVGRVMRQLKITNFSDGGDFNEEILSSLLVSMLVSHLCDHLKIRDKITLFHGLNSSAELSFHDTEFLKLVNKYFIDKQMTITNSINQIFNAIIFYDPNIKNKENKAIHYVKYENSSWKIAETEDKKDINTYLNNNVRNIDKTTISNVFGFMGYGQTSNSDVAFKLKDNTNTRSTGSKCTEMSSKNKKVEVLFSILKLGYQGDAVNDENIEEKINTLKTAGNTFGMKEICIFTEFVVRYYESINRNGKRWFFDYEIQNILQEILKTV</sequence>
<dbReference type="InterPro" id="IPR038718">
    <property type="entry name" value="SNF2-like_sf"/>
</dbReference>
<name>A0A6C0F9Y5_9ZZZZ</name>
<dbReference type="Pfam" id="PF00176">
    <property type="entry name" value="SNF2-rel_dom"/>
    <property type="match status" value="1"/>
</dbReference>
<dbReference type="Pfam" id="PF00271">
    <property type="entry name" value="Helicase_C"/>
    <property type="match status" value="1"/>
</dbReference>
<organism evidence="2">
    <name type="scientific">viral metagenome</name>
    <dbReference type="NCBI Taxonomy" id="1070528"/>
    <lineage>
        <taxon>unclassified sequences</taxon>
        <taxon>metagenomes</taxon>
        <taxon>organismal metagenomes</taxon>
    </lineage>
</organism>
<feature type="domain" description="Helicase C-terminal" evidence="1">
    <location>
        <begin position="590"/>
        <end position="700"/>
    </location>
</feature>
<dbReference type="Gene3D" id="3.40.50.300">
    <property type="entry name" value="P-loop containing nucleotide triphosphate hydrolases"/>
    <property type="match status" value="1"/>
</dbReference>
<protein>
    <recommendedName>
        <fullName evidence="1">Helicase C-terminal domain-containing protein</fullName>
    </recommendedName>
</protein>
<proteinExistence type="predicted"/>
<dbReference type="InterPro" id="IPR000330">
    <property type="entry name" value="SNF2_N"/>
</dbReference>
<dbReference type="SMART" id="SM00490">
    <property type="entry name" value="HELICc"/>
    <property type="match status" value="1"/>
</dbReference>
<dbReference type="AlphaFoldDB" id="A0A6C0F9Y5"/>
<reference evidence="2" key="1">
    <citation type="journal article" date="2020" name="Nature">
        <title>Giant virus diversity and host interactions through global metagenomics.</title>
        <authorList>
            <person name="Schulz F."/>
            <person name="Roux S."/>
            <person name="Paez-Espino D."/>
            <person name="Jungbluth S."/>
            <person name="Walsh D.A."/>
            <person name="Denef V.J."/>
            <person name="McMahon K.D."/>
            <person name="Konstantinidis K.T."/>
            <person name="Eloe-Fadrosh E.A."/>
            <person name="Kyrpides N.C."/>
            <person name="Woyke T."/>
        </authorList>
    </citation>
    <scope>NUCLEOTIDE SEQUENCE</scope>
    <source>
        <strain evidence="2">GVMAG-S-ERX556106-38</strain>
    </source>
</reference>
<dbReference type="InterPro" id="IPR027417">
    <property type="entry name" value="P-loop_NTPase"/>
</dbReference>
<dbReference type="Gene3D" id="3.40.50.10810">
    <property type="entry name" value="Tandem AAA-ATPase domain"/>
    <property type="match status" value="1"/>
</dbReference>
<dbReference type="SUPFAM" id="SSF52540">
    <property type="entry name" value="P-loop containing nucleoside triphosphate hydrolases"/>
    <property type="match status" value="2"/>
</dbReference>
<evidence type="ECO:0000313" key="2">
    <source>
        <dbReference type="EMBL" id="QHT38667.1"/>
    </source>
</evidence>
<evidence type="ECO:0000259" key="1">
    <source>
        <dbReference type="SMART" id="SM00490"/>
    </source>
</evidence>
<dbReference type="GO" id="GO:0005524">
    <property type="term" value="F:ATP binding"/>
    <property type="evidence" value="ECO:0007669"/>
    <property type="project" value="InterPro"/>
</dbReference>
<dbReference type="InterPro" id="IPR001650">
    <property type="entry name" value="Helicase_C-like"/>
</dbReference>
<dbReference type="EMBL" id="MN738832">
    <property type="protein sequence ID" value="QHT38667.1"/>
    <property type="molecule type" value="Genomic_DNA"/>
</dbReference>